<protein>
    <submittedName>
        <fullName evidence="2">Prepilin-type cleavage/methylation domain-containing protein</fullName>
    </submittedName>
</protein>
<dbReference type="InterPro" id="IPR012902">
    <property type="entry name" value="N_methyl_site"/>
</dbReference>
<name>A0A2S5Z8G8_9GAMM</name>
<organism evidence="2 3">
    <name type="scientific">Marinobacter maroccanus</name>
    <dbReference type="NCBI Taxonomy" id="2055143"/>
    <lineage>
        <taxon>Bacteria</taxon>
        <taxon>Pseudomonadati</taxon>
        <taxon>Pseudomonadota</taxon>
        <taxon>Gammaproteobacteria</taxon>
        <taxon>Pseudomonadales</taxon>
        <taxon>Marinobacteraceae</taxon>
        <taxon>Marinobacter</taxon>
    </lineage>
</organism>
<keyword evidence="1" id="KW-1133">Transmembrane helix</keyword>
<dbReference type="SUPFAM" id="SSF54523">
    <property type="entry name" value="Pili subunits"/>
    <property type="match status" value="1"/>
</dbReference>
<feature type="transmembrane region" description="Helical" evidence="1">
    <location>
        <begin position="12"/>
        <end position="32"/>
    </location>
</feature>
<evidence type="ECO:0000256" key="1">
    <source>
        <dbReference type="SAM" id="Phobius"/>
    </source>
</evidence>
<evidence type="ECO:0000313" key="2">
    <source>
        <dbReference type="EMBL" id="PPI83608.1"/>
    </source>
</evidence>
<keyword evidence="3" id="KW-1185">Reference proteome</keyword>
<gene>
    <name evidence="2" type="ORF">KEHDKFFH_13605</name>
</gene>
<comment type="caution">
    <text evidence="2">The sequence shown here is derived from an EMBL/GenBank/DDBJ whole genome shotgun (WGS) entry which is preliminary data.</text>
</comment>
<sequence>MSRSAGFTLIELVMVIVLLAIVATISVQFVALSTRGALDVSSRQQRALQSVVISEQISREVREAFPLSVRSNGPCIEWLPIVAATRYDQLTTGPDFDEVTISPFGRMINGGLRTIVYGYGSGQSALYDNANPGPVSPPIDPVSAGDTALGFSASHRFRERSPEKRIFVVGDRVSICQNTDRLYRFSGYSHGSGQPDQTTLMASGTGAVLGANVEPGSVEFRVTPASLQRAAVVSFAFQLVDPQSGETTLVSQEVQVRNVP</sequence>
<dbReference type="PROSITE" id="PS00409">
    <property type="entry name" value="PROKAR_NTER_METHYL"/>
    <property type="match status" value="1"/>
</dbReference>
<proteinExistence type="predicted"/>
<dbReference type="NCBIfam" id="TIGR02532">
    <property type="entry name" value="IV_pilin_GFxxxE"/>
    <property type="match status" value="1"/>
</dbReference>
<dbReference type="EMBL" id="PSSX01000012">
    <property type="protein sequence ID" value="PPI83608.1"/>
    <property type="molecule type" value="Genomic_DNA"/>
</dbReference>
<dbReference type="InterPro" id="IPR045584">
    <property type="entry name" value="Pilin-like"/>
</dbReference>
<keyword evidence="1" id="KW-0472">Membrane</keyword>
<evidence type="ECO:0000313" key="3">
    <source>
        <dbReference type="Proteomes" id="UP000239917"/>
    </source>
</evidence>
<dbReference type="Pfam" id="PF07963">
    <property type="entry name" value="N_methyl"/>
    <property type="match status" value="1"/>
</dbReference>
<dbReference type="RefSeq" id="WP_104322397.1">
    <property type="nucleotide sequence ID" value="NZ_PSSX01000012.1"/>
</dbReference>
<dbReference type="AlphaFoldDB" id="A0A2S5Z8G8"/>
<keyword evidence="1" id="KW-0812">Transmembrane</keyword>
<dbReference type="Proteomes" id="UP000239917">
    <property type="component" value="Unassembled WGS sequence"/>
</dbReference>
<accession>A0A2S5Z8G8</accession>
<reference evidence="2 3" key="1">
    <citation type="submission" date="2018-01" db="EMBL/GenBank/DDBJ databases">
        <title>Complete genome sequences of the type strains of Marinobacter flavimaris and Marinobacter maroccanus.</title>
        <authorList>
            <person name="Palau M."/>
            <person name="Boujida N."/>
            <person name="Manresa A."/>
            <person name="Minana-Galbis D."/>
        </authorList>
    </citation>
    <scope>NUCLEOTIDE SEQUENCE [LARGE SCALE GENOMIC DNA]</scope>
    <source>
        <strain evidence="2 3">N4</strain>
    </source>
</reference>
<dbReference type="OrthoDB" id="9788802at2"/>